<dbReference type="PANTHER" id="PTHR10443">
    <property type="entry name" value="MICROSOMAL DIPEPTIDASE"/>
    <property type="match status" value="1"/>
</dbReference>
<gene>
    <name evidence="2" type="ORF">ABIA52_002194</name>
</gene>
<dbReference type="PANTHER" id="PTHR10443:SF12">
    <property type="entry name" value="DIPEPTIDASE"/>
    <property type="match status" value="1"/>
</dbReference>
<evidence type="ECO:0000313" key="2">
    <source>
        <dbReference type="EMBL" id="MFK4639305.1"/>
    </source>
</evidence>
<evidence type="ECO:0000256" key="1">
    <source>
        <dbReference type="SAM" id="MobiDB-lite"/>
    </source>
</evidence>
<accession>A0ABW8N6U5</accession>
<reference evidence="2 3" key="1">
    <citation type="submission" date="2024-10" db="EMBL/GenBank/DDBJ databases">
        <title>Novel secondary metabolite-producing bacteria for plant disease control.</title>
        <authorList>
            <person name="Chevrette M."/>
        </authorList>
    </citation>
    <scope>NUCLEOTIDE SEQUENCE [LARGE SCALE GENOMIC DNA]</scope>
    <source>
        <strain evidence="2 3">J30 TE3557</strain>
    </source>
</reference>
<organism evidence="2 3">
    <name type="scientific">Paenarthrobacter histidinolovorans</name>
    <dbReference type="NCBI Taxonomy" id="43664"/>
    <lineage>
        <taxon>Bacteria</taxon>
        <taxon>Bacillati</taxon>
        <taxon>Actinomycetota</taxon>
        <taxon>Actinomycetes</taxon>
        <taxon>Micrococcales</taxon>
        <taxon>Micrococcaceae</taxon>
        <taxon>Paenarthrobacter</taxon>
    </lineage>
</organism>
<keyword evidence="2" id="KW-0224">Dipeptidase</keyword>
<proteinExistence type="predicted"/>
<dbReference type="Gene3D" id="3.20.20.140">
    <property type="entry name" value="Metal-dependent hydrolases"/>
    <property type="match status" value="1"/>
</dbReference>
<dbReference type="Proteomes" id="UP001620520">
    <property type="component" value="Unassembled WGS sequence"/>
</dbReference>
<dbReference type="Pfam" id="PF01244">
    <property type="entry name" value="Peptidase_M19"/>
    <property type="match status" value="1"/>
</dbReference>
<evidence type="ECO:0000313" key="3">
    <source>
        <dbReference type="Proteomes" id="UP001620520"/>
    </source>
</evidence>
<dbReference type="EMBL" id="JBIYEW010000003">
    <property type="protein sequence ID" value="MFK4639305.1"/>
    <property type="molecule type" value="Genomic_DNA"/>
</dbReference>
<keyword evidence="3" id="KW-1185">Reference proteome</keyword>
<dbReference type="GO" id="GO:0016805">
    <property type="term" value="F:dipeptidase activity"/>
    <property type="evidence" value="ECO:0007669"/>
    <property type="project" value="UniProtKB-KW"/>
</dbReference>
<protein>
    <submittedName>
        <fullName evidence="2">Membrane dipeptidase</fullName>
        <ecNumber evidence="2">3.4.13.19</ecNumber>
    </submittedName>
</protein>
<feature type="compositionally biased region" description="Basic and acidic residues" evidence="1">
    <location>
        <begin position="10"/>
        <end position="23"/>
    </location>
</feature>
<dbReference type="RefSeq" id="WP_404594399.1">
    <property type="nucleotide sequence ID" value="NZ_JBIYEW010000003.1"/>
</dbReference>
<dbReference type="EC" id="3.4.13.19" evidence="2"/>
<feature type="region of interest" description="Disordered" evidence="1">
    <location>
        <begin position="1"/>
        <end position="23"/>
    </location>
</feature>
<keyword evidence="2" id="KW-0378">Hydrolase</keyword>
<dbReference type="InterPro" id="IPR032466">
    <property type="entry name" value="Metal_Hydrolase"/>
</dbReference>
<comment type="caution">
    <text evidence="2">The sequence shown here is derived from an EMBL/GenBank/DDBJ whole genome shotgun (WGS) entry which is preliminary data.</text>
</comment>
<keyword evidence="2" id="KW-0645">Protease</keyword>
<dbReference type="SUPFAM" id="SSF51556">
    <property type="entry name" value="Metallo-dependent hydrolases"/>
    <property type="match status" value="1"/>
</dbReference>
<name>A0ABW8N6U5_9MICC</name>
<sequence length="367" mass="40536">MTQTQLEHTYLSRELSREEEHHAKELHARATVVDTCGAIPPGGDGSLDESIALLRRGGVDCVGMTLSAEEHDQRAAMDQITFWNRNIRKHSADLVKVTCADDIRQAKDDGRIGVYYLFQNAKPFGDDPGNVELFKDMGIVSSAITYNKRNFLGDGCAEPENAGISSIGREMIAEMNRVGMLVDLSHGGKRTQLTAAQASTAPPYFSHNNCYSVFGNRRNAKDETMQIVADKGGMMSTMPLEINDDYQPTVAKMVDHLLHALGVFGPTGVGVCTDFPKGRRSVYETAYIDDSGYLNIQYDGTLYVKRMKWEGPGCLQSPPWYPYAEGIKTYQGFPNITRELIIRDLDDSTIEAALGGNFIDLMSRVVG</sequence>
<dbReference type="PROSITE" id="PS51365">
    <property type="entry name" value="RENAL_DIPEPTIDASE_2"/>
    <property type="match status" value="1"/>
</dbReference>
<dbReference type="InterPro" id="IPR008257">
    <property type="entry name" value="Pept_M19"/>
</dbReference>